<feature type="domain" description="C2H2-type" evidence="3">
    <location>
        <begin position="316"/>
        <end position="347"/>
    </location>
</feature>
<name>A0AAJ0H7K6_9PEZI</name>
<dbReference type="PROSITE" id="PS50157">
    <property type="entry name" value="ZINC_FINGER_C2H2_2"/>
    <property type="match status" value="2"/>
</dbReference>
<feature type="compositionally biased region" description="Polar residues" evidence="2">
    <location>
        <begin position="367"/>
        <end position="389"/>
    </location>
</feature>
<sequence length="689" mass="74924">MSSLYSLAASGCADAHGYSSTLHTTPRPNARAGGPGHERKVSTYSWPSVADPVHQQSASKVPYPCSIEEGRGKRNLFNSQRQPLGGKPRQYWSPSAVREREIIEARRCYAVPRCSPKLDYKIVPVPPSTHSQIIPNSTPGRPGSASLREMASSFSGSRGSGPHPLAVENDNSENEMTPYELRELLQALEMAAIDVERQFGPGARDLVNNILSSVEDMRKYAIFLVAHIREQTGTIKGLESENSAHMRNELNVKHEKIGWARKEEALNDKINGLNEQVARYRKSNLFKCDACSHVFYTNAALEDHERVIHKKGAPKMRCEACGKEFVMRGPFGNHQQRLCPKLYGQPPAGGRDDAPSYGPLSPLPQVTGPTSPATLAHSQLHTALASQPEPSQPLPPDVTLGPPFPDSFAPQLPRPEFPTSYLPPTHPPPPHLPPDQNTPSNTTDAVSPCFSPPSPGTPVHYLPPQPMPSQATSHYFSNPFSPVPQHHPQAAAGFLHDREILHQAAQETRVPAWSSHSAFQQPQLFPGDGRRPSDPYPFGVHHPFHPQPAVSDNDGPPAKRRRRSDQIGPPRPLLPALLAPPERPGPGQAACSSSSPPPPSPPQDSLPSSDFAPSAAYPGGGISPGPTSPGLVPAPFQDRDQGPGSAWTFHRVDEYNGAPVPILLQSRPEFRAATGYWGQYGYRYQGSVP</sequence>
<feature type="compositionally biased region" description="Polar residues" evidence="2">
    <location>
        <begin position="129"/>
        <end position="139"/>
    </location>
</feature>
<feature type="region of interest" description="Disordered" evidence="2">
    <location>
        <begin position="507"/>
        <end position="648"/>
    </location>
</feature>
<keyword evidence="1" id="KW-0479">Metal-binding</keyword>
<dbReference type="Gene3D" id="3.30.160.60">
    <property type="entry name" value="Classic Zinc Finger"/>
    <property type="match status" value="1"/>
</dbReference>
<accession>A0AAJ0H7K6</accession>
<dbReference type="SUPFAM" id="SSF57667">
    <property type="entry name" value="beta-beta-alpha zinc fingers"/>
    <property type="match status" value="1"/>
</dbReference>
<dbReference type="Proteomes" id="UP001275084">
    <property type="component" value="Unassembled WGS sequence"/>
</dbReference>
<feature type="domain" description="C2H2-type" evidence="3">
    <location>
        <begin position="286"/>
        <end position="314"/>
    </location>
</feature>
<dbReference type="EMBL" id="JAUIQD010000008">
    <property type="protein sequence ID" value="KAK3342119.1"/>
    <property type="molecule type" value="Genomic_DNA"/>
</dbReference>
<feature type="compositionally biased region" description="Pro residues" evidence="2">
    <location>
        <begin position="424"/>
        <end position="433"/>
    </location>
</feature>
<keyword evidence="1" id="KW-0862">Zinc</keyword>
<feature type="compositionally biased region" description="Pro residues" evidence="2">
    <location>
        <begin position="450"/>
        <end position="467"/>
    </location>
</feature>
<reference evidence="4" key="2">
    <citation type="submission" date="2023-06" db="EMBL/GenBank/DDBJ databases">
        <authorList>
            <consortium name="Lawrence Berkeley National Laboratory"/>
            <person name="Haridas S."/>
            <person name="Hensen N."/>
            <person name="Bonometti L."/>
            <person name="Westerberg I."/>
            <person name="Brannstrom I.O."/>
            <person name="Guillou S."/>
            <person name="Cros-Aarteil S."/>
            <person name="Calhoun S."/>
            <person name="Kuo A."/>
            <person name="Mondo S."/>
            <person name="Pangilinan J."/>
            <person name="Riley R."/>
            <person name="Labutti K."/>
            <person name="Andreopoulos B."/>
            <person name="Lipzen A."/>
            <person name="Chen C."/>
            <person name="Yanf M."/>
            <person name="Daum C."/>
            <person name="Ng V."/>
            <person name="Clum A."/>
            <person name="Steindorff A."/>
            <person name="Ohm R."/>
            <person name="Martin F."/>
            <person name="Silar P."/>
            <person name="Natvig D."/>
            <person name="Lalanne C."/>
            <person name="Gautier V."/>
            <person name="Ament-Velasquez S.L."/>
            <person name="Kruys A."/>
            <person name="Hutchinson M.I."/>
            <person name="Powell A.J."/>
            <person name="Barry K."/>
            <person name="Miller A.N."/>
            <person name="Grigoriev I.V."/>
            <person name="Debuchy R."/>
            <person name="Gladieux P."/>
            <person name="Thoren M.H."/>
            <person name="Johannesson H."/>
        </authorList>
    </citation>
    <scope>NUCLEOTIDE SEQUENCE</scope>
    <source>
        <strain evidence="4">CBS 955.72</strain>
    </source>
</reference>
<dbReference type="InterPro" id="IPR013087">
    <property type="entry name" value="Znf_C2H2_type"/>
</dbReference>
<protein>
    <recommendedName>
        <fullName evidence="3">C2H2-type domain-containing protein</fullName>
    </recommendedName>
</protein>
<feature type="compositionally biased region" description="Polar residues" evidence="2">
    <location>
        <begin position="468"/>
        <end position="480"/>
    </location>
</feature>
<feature type="compositionally biased region" description="Polar residues" evidence="2">
    <location>
        <begin position="514"/>
        <end position="523"/>
    </location>
</feature>
<evidence type="ECO:0000256" key="2">
    <source>
        <dbReference type="SAM" id="MobiDB-lite"/>
    </source>
</evidence>
<keyword evidence="1" id="KW-0863">Zinc-finger</keyword>
<evidence type="ECO:0000313" key="4">
    <source>
        <dbReference type="EMBL" id="KAK3342119.1"/>
    </source>
</evidence>
<evidence type="ECO:0000256" key="1">
    <source>
        <dbReference type="PROSITE-ProRule" id="PRU00042"/>
    </source>
</evidence>
<reference evidence="4" key="1">
    <citation type="journal article" date="2023" name="Mol. Phylogenet. Evol.">
        <title>Genome-scale phylogeny and comparative genomics of the fungal order Sordariales.</title>
        <authorList>
            <person name="Hensen N."/>
            <person name="Bonometti L."/>
            <person name="Westerberg I."/>
            <person name="Brannstrom I.O."/>
            <person name="Guillou S."/>
            <person name="Cros-Aarteil S."/>
            <person name="Calhoun S."/>
            <person name="Haridas S."/>
            <person name="Kuo A."/>
            <person name="Mondo S."/>
            <person name="Pangilinan J."/>
            <person name="Riley R."/>
            <person name="LaButti K."/>
            <person name="Andreopoulos B."/>
            <person name="Lipzen A."/>
            <person name="Chen C."/>
            <person name="Yan M."/>
            <person name="Daum C."/>
            <person name="Ng V."/>
            <person name="Clum A."/>
            <person name="Steindorff A."/>
            <person name="Ohm R.A."/>
            <person name="Martin F."/>
            <person name="Silar P."/>
            <person name="Natvig D.O."/>
            <person name="Lalanne C."/>
            <person name="Gautier V."/>
            <person name="Ament-Velasquez S.L."/>
            <person name="Kruys A."/>
            <person name="Hutchinson M.I."/>
            <person name="Powell A.J."/>
            <person name="Barry K."/>
            <person name="Miller A.N."/>
            <person name="Grigoriev I.V."/>
            <person name="Debuchy R."/>
            <person name="Gladieux P."/>
            <person name="Hiltunen Thoren M."/>
            <person name="Johannesson H."/>
        </authorList>
    </citation>
    <scope>NUCLEOTIDE SEQUENCE</scope>
    <source>
        <strain evidence="4">CBS 955.72</strain>
    </source>
</reference>
<comment type="caution">
    <text evidence="4">The sequence shown here is derived from an EMBL/GenBank/DDBJ whole genome shotgun (WGS) entry which is preliminary data.</text>
</comment>
<feature type="region of interest" description="Disordered" evidence="2">
    <location>
        <begin position="338"/>
        <end position="488"/>
    </location>
</feature>
<dbReference type="InterPro" id="IPR036236">
    <property type="entry name" value="Znf_C2H2_sf"/>
</dbReference>
<feature type="region of interest" description="Disordered" evidence="2">
    <location>
        <begin position="129"/>
        <end position="164"/>
    </location>
</feature>
<organism evidence="4 5">
    <name type="scientific">Lasiosphaeria hispida</name>
    <dbReference type="NCBI Taxonomy" id="260671"/>
    <lineage>
        <taxon>Eukaryota</taxon>
        <taxon>Fungi</taxon>
        <taxon>Dikarya</taxon>
        <taxon>Ascomycota</taxon>
        <taxon>Pezizomycotina</taxon>
        <taxon>Sordariomycetes</taxon>
        <taxon>Sordariomycetidae</taxon>
        <taxon>Sordariales</taxon>
        <taxon>Lasiosphaeriaceae</taxon>
        <taxon>Lasiosphaeria</taxon>
    </lineage>
</organism>
<dbReference type="PROSITE" id="PS00028">
    <property type="entry name" value="ZINC_FINGER_C2H2_1"/>
    <property type="match status" value="1"/>
</dbReference>
<dbReference type="AlphaFoldDB" id="A0AAJ0H7K6"/>
<feature type="compositionally biased region" description="Polar residues" evidence="2">
    <location>
        <begin position="435"/>
        <end position="445"/>
    </location>
</feature>
<feature type="compositionally biased region" description="Pro residues" evidence="2">
    <location>
        <begin position="595"/>
        <end position="604"/>
    </location>
</feature>
<keyword evidence="5" id="KW-1185">Reference proteome</keyword>
<dbReference type="GO" id="GO:0008270">
    <property type="term" value="F:zinc ion binding"/>
    <property type="evidence" value="ECO:0007669"/>
    <property type="project" value="UniProtKB-KW"/>
</dbReference>
<evidence type="ECO:0000259" key="3">
    <source>
        <dbReference type="PROSITE" id="PS50157"/>
    </source>
</evidence>
<gene>
    <name evidence="4" type="ORF">B0T25DRAFT_359670</name>
</gene>
<evidence type="ECO:0000313" key="5">
    <source>
        <dbReference type="Proteomes" id="UP001275084"/>
    </source>
</evidence>
<proteinExistence type="predicted"/>
<feature type="compositionally biased region" description="Low complexity" evidence="2">
    <location>
        <begin position="574"/>
        <end position="594"/>
    </location>
</feature>